<evidence type="ECO:0000256" key="1">
    <source>
        <dbReference type="SAM" id="MobiDB-lite"/>
    </source>
</evidence>
<proteinExistence type="predicted"/>
<keyword evidence="2" id="KW-1185">Reference proteome</keyword>
<dbReference type="Proteomes" id="UP000095287">
    <property type="component" value="Unplaced"/>
</dbReference>
<feature type="compositionally biased region" description="Pro residues" evidence="1">
    <location>
        <begin position="242"/>
        <end position="253"/>
    </location>
</feature>
<feature type="region of interest" description="Disordered" evidence="1">
    <location>
        <begin position="242"/>
        <end position="264"/>
    </location>
</feature>
<name>A0A1I7YAN7_9BILA</name>
<evidence type="ECO:0000313" key="3">
    <source>
        <dbReference type="WBParaSite" id="L893_g14433.t1"/>
    </source>
</evidence>
<accession>A0A1I7YAN7</accession>
<sequence length="374" mass="43623">MDPYAALLKCSQIASGQDVDDGGETRLQDFREALTNLVVENDFTPPEDHRFAMDRTNAPILATCRDVEQFMFQRLPQEILEALNSRVNPDWSLWRQHMEMRDKFRKAVMQFIKRPILLRGTDTVDDPFLFYVTKNTRKMSELFRKRPKRTNRYGTMFQAAAKRLIVERKLANPNADPWDVFFYKSVRIDADDATFKIDIDKGKMDAFLFEEPGEEPPSPIPDYETDIASLATNRFDLMALTPPPTKRLNSPPPEKQKKVLSLPASLKQPVLLPRRRTTHEPRERHSPKGWKAVHTEVRRSPNRLELPRVQEVPRSRSQGTNVRWKVTRVRHSPDGKTNLNRLFYLPDVHQKPSLKFPLPLKDILPSWGYYDSQF</sequence>
<dbReference type="WBParaSite" id="L893_g14433.t1">
    <property type="protein sequence ID" value="L893_g14433.t1"/>
    <property type="gene ID" value="L893_g14433"/>
</dbReference>
<organism evidence="2 3">
    <name type="scientific">Steinernema glaseri</name>
    <dbReference type="NCBI Taxonomy" id="37863"/>
    <lineage>
        <taxon>Eukaryota</taxon>
        <taxon>Metazoa</taxon>
        <taxon>Ecdysozoa</taxon>
        <taxon>Nematoda</taxon>
        <taxon>Chromadorea</taxon>
        <taxon>Rhabditida</taxon>
        <taxon>Tylenchina</taxon>
        <taxon>Panagrolaimomorpha</taxon>
        <taxon>Strongyloidoidea</taxon>
        <taxon>Steinernematidae</taxon>
        <taxon>Steinernema</taxon>
    </lineage>
</organism>
<dbReference type="AlphaFoldDB" id="A0A1I7YAN7"/>
<protein>
    <submittedName>
        <fullName evidence="3">Uncharacterized protein</fullName>
    </submittedName>
</protein>
<evidence type="ECO:0000313" key="2">
    <source>
        <dbReference type="Proteomes" id="UP000095287"/>
    </source>
</evidence>
<reference evidence="3" key="1">
    <citation type="submission" date="2016-11" db="UniProtKB">
        <authorList>
            <consortium name="WormBaseParasite"/>
        </authorList>
    </citation>
    <scope>IDENTIFICATION</scope>
</reference>